<evidence type="ECO:0000313" key="2">
    <source>
        <dbReference type="EMBL" id="KAK5974125.1"/>
    </source>
</evidence>
<comment type="caution">
    <text evidence="2">The sequence shown here is derived from an EMBL/GenBank/DDBJ whole genome shotgun (WGS) entry which is preliminary data.</text>
</comment>
<dbReference type="GO" id="GO:0016020">
    <property type="term" value="C:membrane"/>
    <property type="evidence" value="ECO:0007669"/>
    <property type="project" value="InterPro"/>
</dbReference>
<evidence type="ECO:0000256" key="1">
    <source>
        <dbReference type="SAM" id="Phobius"/>
    </source>
</evidence>
<protein>
    <submittedName>
        <fullName evidence="2">Neurotransmitter-gated ion-channel transmembrane region</fullName>
    </submittedName>
</protein>
<dbReference type="InterPro" id="IPR038050">
    <property type="entry name" value="Neuro_actylchol_rec"/>
</dbReference>
<dbReference type="Proteomes" id="UP001331761">
    <property type="component" value="Unassembled WGS sequence"/>
</dbReference>
<keyword evidence="1 2" id="KW-0812">Transmembrane</keyword>
<dbReference type="Gene3D" id="1.20.58.390">
    <property type="entry name" value="Neurotransmitter-gated ion-channel transmembrane domain"/>
    <property type="match status" value="2"/>
</dbReference>
<proteinExistence type="predicted"/>
<reference evidence="2 3" key="1">
    <citation type="submission" date="2019-10" db="EMBL/GenBank/DDBJ databases">
        <title>Assembly and Annotation for the nematode Trichostrongylus colubriformis.</title>
        <authorList>
            <person name="Martin J."/>
        </authorList>
    </citation>
    <scope>NUCLEOTIDE SEQUENCE [LARGE SCALE GENOMIC DNA]</scope>
    <source>
        <strain evidence="2">G859</strain>
        <tissue evidence="2">Whole worm</tissue>
    </source>
</reference>
<accession>A0AAN8FPZ7</accession>
<feature type="transmembrane region" description="Helical" evidence="1">
    <location>
        <begin position="200"/>
        <end position="218"/>
    </location>
</feature>
<dbReference type="AlphaFoldDB" id="A0AAN8FPZ7"/>
<feature type="transmembrane region" description="Helical" evidence="1">
    <location>
        <begin position="17"/>
        <end position="35"/>
    </location>
</feature>
<dbReference type="SUPFAM" id="SSF90112">
    <property type="entry name" value="Neurotransmitter-gated ion-channel transmembrane pore"/>
    <property type="match status" value="1"/>
</dbReference>
<evidence type="ECO:0000313" key="3">
    <source>
        <dbReference type="Proteomes" id="UP001331761"/>
    </source>
</evidence>
<name>A0AAN8FPZ7_TRICO</name>
<gene>
    <name evidence="2" type="ORF">GCK32_011946</name>
</gene>
<sequence length="237" mass="27267">MLYTAEEPTTEASTNRLVSLGVTALLSLAIILMMVSDKLPATSDTVPLLGGKSETFLNHRFPGQPISRRVRGLLLSIKVNKSSVLQWFFGKELMNAQESIRMRLRKYDKLSDLKRSFARSFLNLQTTLLKTDEPRHHKLPLMNGNDGEEAVCRVGDPMLYNIVIDLLAGVQAIRQEMMIQEHVKRIRREWQMLARMMDKMIMWIFVVCTILFASFMLYDRQDPPVITDEMMREKSSA</sequence>
<keyword evidence="1" id="KW-1133">Transmembrane helix</keyword>
<keyword evidence="1" id="KW-0472">Membrane</keyword>
<dbReference type="InterPro" id="IPR036719">
    <property type="entry name" value="Neuro-gated_channel_TM_sf"/>
</dbReference>
<dbReference type="EMBL" id="WIXE01014640">
    <property type="protein sequence ID" value="KAK5974125.1"/>
    <property type="molecule type" value="Genomic_DNA"/>
</dbReference>
<dbReference type="GO" id="GO:0006811">
    <property type="term" value="P:monoatomic ion transport"/>
    <property type="evidence" value="ECO:0007669"/>
    <property type="project" value="InterPro"/>
</dbReference>
<organism evidence="2 3">
    <name type="scientific">Trichostrongylus colubriformis</name>
    <name type="common">Black scour worm</name>
    <dbReference type="NCBI Taxonomy" id="6319"/>
    <lineage>
        <taxon>Eukaryota</taxon>
        <taxon>Metazoa</taxon>
        <taxon>Ecdysozoa</taxon>
        <taxon>Nematoda</taxon>
        <taxon>Chromadorea</taxon>
        <taxon>Rhabditida</taxon>
        <taxon>Rhabditina</taxon>
        <taxon>Rhabditomorpha</taxon>
        <taxon>Strongyloidea</taxon>
        <taxon>Trichostrongylidae</taxon>
        <taxon>Trichostrongylus</taxon>
    </lineage>
</organism>
<keyword evidence="3" id="KW-1185">Reference proteome</keyword>